<sequence length="61" mass="7036">MTKRPVPAVNWVLYQIERLGQDPRQALPRMIKQAKKEAPNSMALAVLKDAYKTTTNKLYHI</sequence>
<name>A0A7H9EIL2_9LACO</name>
<dbReference type="Proteomes" id="UP000510886">
    <property type="component" value="Chromosome"/>
</dbReference>
<proteinExistence type="predicted"/>
<evidence type="ECO:0000313" key="1">
    <source>
        <dbReference type="EMBL" id="QLL77471.1"/>
    </source>
</evidence>
<gene>
    <name evidence="1" type="ORF">GTO87_01850</name>
</gene>
<accession>A0A7H9EIL2</accession>
<protein>
    <submittedName>
        <fullName evidence="1">Uncharacterized protein</fullName>
    </submittedName>
</protein>
<reference evidence="1 2" key="1">
    <citation type="submission" date="2020-01" db="EMBL/GenBank/DDBJ databases">
        <title>Complete and circular genome sequences of six lactobacillus isolates from horses.</title>
        <authorList>
            <person name="Hassan H.M."/>
        </authorList>
    </citation>
    <scope>NUCLEOTIDE SEQUENCE [LARGE SCALE GENOMIC DNA]</scope>
    <source>
        <strain evidence="1 2">1A</strain>
    </source>
</reference>
<dbReference type="RefSeq" id="WP_180849323.1">
    <property type="nucleotide sequence ID" value="NZ_CP047418.1"/>
</dbReference>
<dbReference type="AlphaFoldDB" id="A0A7H9EIL2"/>
<dbReference type="KEGG" id="lsw:GTO87_01850"/>
<evidence type="ECO:0000313" key="2">
    <source>
        <dbReference type="Proteomes" id="UP000510886"/>
    </source>
</evidence>
<dbReference type="EMBL" id="CP047418">
    <property type="protein sequence ID" value="QLL77471.1"/>
    <property type="molecule type" value="Genomic_DNA"/>
</dbReference>
<organism evidence="1 2">
    <name type="scientific">Ligilactobacillus saerimneri</name>
    <dbReference type="NCBI Taxonomy" id="228229"/>
    <lineage>
        <taxon>Bacteria</taxon>
        <taxon>Bacillati</taxon>
        <taxon>Bacillota</taxon>
        <taxon>Bacilli</taxon>
        <taxon>Lactobacillales</taxon>
        <taxon>Lactobacillaceae</taxon>
        <taxon>Ligilactobacillus</taxon>
    </lineage>
</organism>